<dbReference type="PANTHER" id="PTHR28629:SF4">
    <property type="entry name" value="TRIOKINASE_FMN CYCLASE"/>
    <property type="match status" value="1"/>
</dbReference>
<evidence type="ECO:0000313" key="5">
    <source>
        <dbReference type="Proteomes" id="UP001431634"/>
    </source>
</evidence>
<feature type="domain" description="DhaL" evidence="3">
    <location>
        <begin position="8"/>
        <end position="207"/>
    </location>
</feature>
<proteinExistence type="predicted"/>
<evidence type="ECO:0000259" key="3">
    <source>
        <dbReference type="PROSITE" id="PS51480"/>
    </source>
</evidence>
<keyword evidence="1" id="KW-0808">Transferase</keyword>
<gene>
    <name evidence="4" type="primary">dhaL</name>
    <name evidence="4" type="ORF">QJV27_08415</name>
</gene>
<evidence type="ECO:0000256" key="1">
    <source>
        <dbReference type="ARBA" id="ARBA00022679"/>
    </source>
</evidence>
<organism evidence="4 5">
    <name type="scientific">Commensalibacter oyaizuii</name>
    <dbReference type="NCBI Taxonomy" id="3043873"/>
    <lineage>
        <taxon>Bacteria</taxon>
        <taxon>Pseudomonadati</taxon>
        <taxon>Pseudomonadota</taxon>
        <taxon>Alphaproteobacteria</taxon>
        <taxon>Acetobacterales</taxon>
        <taxon>Acetobacteraceae</taxon>
    </lineage>
</organism>
<name>A0ABT6Q491_9PROT</name>
<dbReference type="SMART" id="SM01120">
    <property type="entry name" value="Dak2"/>
    <property type="match status" value="1"/>
</dbReference>
<dbReference type="InterPro" id="IPR012737">
    <property type="entry name" value="DhaK_L_YcgS"/>
</dbReference>
<evidence type="ECO:0000256" key="2">
    <source>
        <dbReference type="ARBA" id="ARBA00022777"/>
    </source>
</evidence>
<evidence type="ECO:0000313" key="4">
    <source>
        <dbReference type="EMBL" id="MDI2091391.1"/>
    </source>
</evidence>
<dbReference type="SUPFAM" id="SSF101473">
    <property type="entry name" value="DhaL-like"/>
    <property type="match status" value="1"/>
</dbReference>
<dbReference type="InterPro" id="IPR036117">
    <property type="entry name" value="DhaL_dom_sf"/>
</dbReference>
<dbReference type="GO" id="GO:0016301">
    <property type="term" value="F:kinase activity"/>
    <property type="evidence" value="ECO:0007669"/>
    <property type="project" value="UniProtKB-KW"/>
</dbReference>
<dbReference type="Proteomes" id="UP001431634">
    <property type="component" value="Unassembled WGS sequence"/>
</dbReference>
<keyword evidence="5" id="KW-1185">Reference proteome</keyword>
<dbReference type="NCBIfam" id="TIGR02365">
    <property type="entry name" value="dha_L_ycgS"/>
    <property type="match status" value="1"/>
</dbReference>
<reference evidence="4" key="1">
    <citation type="submission" date="2023-05" db="EMBL/GenBank/DDBJ databases">
        <title>Whole genome sequence of Commensalibacter sp.</title>
        <authorList>
            <person name="Charoenyingcharoen P."/>
            <person name="Yukphan P."/>
        </authorList>
    </citation>
    <scope>NUCLEOTIDE SEQUENCE</scope>
    <source>
        <strain evidence="4">TBRC 16381</strain>
    </source>
</reference>
<dbReference type="RefSeq" id="WP_281448487.1">
    <property type="nucleotide sequence ID" value="NZ_JASBAO010000001.1"/>
</dbReference>
<dbReference type="PROSITE" id="PS51480">
    <property type="entry name" value="DHAL"/>
    <property type="match status" value="1"/>
</dbReference>
<dbReference type="InterPro" id="IPR050861">
    <property type="entry name" value="Dihydroxyacetone_Kinase"/>
</dbReference>
<dbReference type="EMBL" id="JASBAO010000001">
    <property type="protein sequence ID" value="MDI2091391.1"/>
    <property type="molecule type" value="Genomic_DNA"/>
</dbReference>
<accession>A0ABT6Q491</accession>
<protein>
    <submittedName>
        <fullName evidence="4">Dihydroxyacetone kinase subunit DhaL</fullName>
    </submittedName>
</protein>
<dbReference type="InterPro" id="IPR004007">
    <property type="entry name" value="DhaL_dom"/>
</dbReference>
<dbReference type="Pfam" id="PF02734">
    <property type="entry name" value="Dak2"/>
    <property type="match status" value="1"/>
</dbReference>
<sequence>MSEVVHIENGVDIVNDLIQVIVSNRDYLSEIDGAIGDGDHGINMAKGFNICKQRIEGKTLSLSEALEELSDSLMEGIGGSMGPLYGCIFTGWADSVKGKIQLSKEDVNAMFANGLSELQDISPAKKGDKCLVDTLFPAAESFDQAVKEGKSFKESLTIMKDAAAKGRDSTKDLVAKIGRASRLGERSKGVLDAGATSCCLLVTQFADSLLKKLNS</sequence>
<keyword evidence="2 4" id="KW-0418">Kinase</keyword>
<dbReference type="PANTHER" id="PTHR28629">
    <property type="entry name" value="TRIOKINASE/FMN CYCLASE"/>
    <property type="match status" value="1"/>
</dbReference>
<dbReference type="Gene3D" id="1.25.40.340">
    <property type="match status" value="1"/>
</dbReference>
<comment type="caution">
    <text evidence="4">The sequence shown here is derived from an EMBL/GenBank/DDBJ whole genome shotgun (WGS) entry which is preliminary data.</text>
</comment>